<feature type="domain" description="UvrD-like helicase C-terminal" evidence="4">
    <location>
        <begin position="396"/>
        <end position="442"/>
    </location>
</feature>
<name>A0AB74UG69_9VIRU</name>
<reference evidence="5" key="1">
    <citation type="submission" date="2024-10" db="EMBL/GenBank/DDBJ databases">
        <title>Genetic diversity among independent isolates of the Dolichocephalovirinae subfamily.</title>
        <authorList>
            <person name="Ely B."/>
            <person name="Thomas Q."/>
            <person name="Mohammadi T."/>
        </authorList>
    </citation>
    <scope>NUCLEOTIDE SEQUENCE</scope>
</reference>
<evidence type="ECO:0000256" key="3">
    <source>
        <dbReference type="SAM" id="Coils"/>
    </source>
</evidence>
<keyword evidence="2" id="KW-0067">ATP-binding</keyword>
<evidence type="ECO:0000256" key="1">
    <source>
        <dbReference type="ARBA" id="ARBA00022741"/>
    </source>
</evidence>
<feature type="coiled-coil region" evidence="3">
    <location>
        <begin position="96"/>
        <end position="150"/>
    </location>
</feature>
<accession>A0AB74UG69</accession>
<dbReference type="Gene3D" id="3.40.50.300">
    <property type="entry name" value="P-loop containing nucleotide triphosphate hydrolases"/>
    <property type="match status" value="2"/>
</dbReference>
<dbReference type="EMBL" id="PQ287320">
    <property type="protein sequence ID" value="XHV10602.1"/>
    <property type="molecule type" value="Genomic_DNA"/>
</dbReference>
<sequence>MTTLSAQQETALKVVVDKIKDGQPLTTMTGYAGSGKSTILPFILDKLGIVPETVAFVAPTGKAAKVMRSKLKAQGYPNSNAGTIHSAIYRAKPAPIAQLEDDLHNHREALSEAMYLLALEGGDPDKDQHIITERKLIHRLEQELSQAYREDKVNFQLNPDSAIQTAGLIVVDEASMVGLRMATDLMDFGVPVFAMGDPGQLRPVEDEPGLLANDPDFFLSEVHRQAQDNPIIHLATLSREGKELPFRDYGSGVRVVRRKEYDGIFDFEDRPQFIVGRNKTRWNINQQLREEFGYVEYAGERVGPQKGEPMLIRKNVKDNPDLTNGTEVTALSSTEFVRGDATFQGSFRDENGVEYHDKTMFQGMFEEHFSRTNKGYTAPEKTAWRALKNSIVADWAYAITCHSSQGSQWDDVVVIDESGCFRAEENNWLYTAVTRAAKTLTVLR</sequence>
<dbReference type="Pfam" id="PF13538">
    <property type="entry name" value="UvrD_C_2"/>
    <property type="match status" value="1"/>
</dbReference>
<organism evidence="5">
    <name type="scientific">Caulobacter phage BL57</name>
    <dbReference type="NCBI Taxonomy" id="3348355"/>
    <lineage>
        <taxon>Viruses</taxon>
    </lineage>
</organism>
<evidence type="ECO:0000313" key="5">
    <source>
        <dbReference type="EMBL" id="XHV10602.1"/>
    </source>
</evidence>
<dbReference type="InterPro" id="IPR027785">
    <property type="entry name" value="UvrD-like_helicase_C"/>
</dbReference>
<dbReference type="PANTHER" id="PTHR43788:SF6">
    <property type="entry name" value="DNA HELICASE B"/>
    <property type="match status" value="1"/>
</dbReference>
<dbReference type="GO" id="GO:0003678">
    <property type="term" value="F:DNA helicase activity"/>
    <property type="evidence" value="ECO:0007669"/>
    <property type="project" value="UniProtKB-ARBA"/>
</dbReference>
<evidence type="ECO:0000256" key="2">
    <source>
        <dbReference type="ARBA" id="ARBA00022840"/>
    </source>
</evidence>
<evidence type="ECO:0000259" key="4">
    <source>
        <dbReference type="Pfam" id="PF13538"/>
    </source>
</evidence>
<dbReference type="PANTHER" id="PTHR43788">
    <property type="entry name" value="DNA2/NAM7 HELICASE FAMILY MEMBER"/>
    <property type="match status" value="1"/>
</dbReference>
<protein>
    <submittedName>
        <fullName evidence="5">RecD-like DNA helicase</fullName>
    </submittedName>
</protein>
<dbReference type="GO" id="GO:0005524">
    <property type="term" value="F:ATP binding"/>
    <property type="evidence" value="ECO:0007669"/>
    <property type="project" value="UniProtKB-KW"/>
</dbReference>
<dbReference type="SUPFAM" id="SSF52540">
    <property type="entry name" value="P-loop containing nucleoside triphosphate hydrolases"/>
    <property type="match status" value="1"/>
</dbReference>
<proteinExistence type="predicted"/>
<dbReference type="CDD" id="cd18809">
    <property type="entry name" value="SF1_C_RecD"/>
    <property type="match status" value="1"/>
</dbReference>
<dbReference type="Pfam" id="PF13604">
    <property type="entry name" value="AAA_30"/>
    <property type="match status" value="1"/>
</dbReference>
<keyword evidence="3" id="KW-0175">Coiled coil</keyword>
<gene>
    <name evidence="5" type="ORF">BL57_130c</name>
</gene>
<dbReference type="InterPro" id="IPR050534">
    <property type="entry name" value="Coronavir_polyprotein_1ab"/>
</dbReference>
<dbReference type="InterPro" id="IPR027417">
    <property type="entry name" value="P-loop_NTPase"/>
</dbReference>
<keyword evidence="1" id="KW-0547">Nucleotide-binding</keyword>